<dbReference type="GO" id="GO:0070974">
    <property type="term" value="F:POU domain binding"/>
    <property type="evidence" value="ECO:0007669"/>
    <property type="project" value="InterPro"/>
</dbReference>
<dbReference type="GO" id="GO:0010468">
    <property type="term" value="P:regulation of gene expression"/>
    <property type="evidence" value="ECO:0007669"/>
    <property type="project" value="TreeGrafter"/>
</dbReference>
<organism evidence="9 10">
    <name type="scientific">Latimeria chalumnae</name>
    <name type="common">Coelacanth</name>
    <dbReference type="NCBI Taxonomy" id="7897"/>
    <lineage>
        <taxon>Eukaryota</taxon>
        <taxon>Metazoa</taxon>
        <taxon>Chordata</taxon>
        <taxon>Craniata</taxon>
        <taxon>Vertebrata</taxon>
        <taxon>Euteleostomi</taxon>
        <taxon>Coelacanthiformes</taxon>
        <taxon>Coelacanthidae</taxon>
        <taxon>Latimeria</taxon>
    </lineage>
</organism>
<dbReference type="InterPro" id="IPR036770">
    <property type="entry name" value="Ankyrin_rpt-contain_sf"/>
</dbReference>
<dbReference type="GO" id="GO:0003677">
    <property type="term" value="F:DNA binding"/>
    <property type="evidence" value="ECO:0007669"/>
    <property type="project" value="InterPro"/>
</dbReference>
<evidence type="ECO:0000256" key="5">
    <source>
        <dbReference type="ARBA" id="ARBA00023163"/>
    </source>
</evidence>
<keyword evidence="10" id="KW-1185">Reference proteome</keyword>
<dbReference type="SMART" id="SM00248">
    <property type="entry name" value="ANK"/>
    <property type="match status" value="4"/>
</dbReference>
<dbReference type="OMA" id="PQKRYMG"/>
<dbReference type="eggNOG" id="KOG0504">
    <property type="taxonomic scope" value="Eukaryota"/>
</dbReference>
<dbReference type="GeneTree" id="ENSGT00940000153695"/>
<dbReference type="Proteomes" id="UP000008672">
    <property type="component" value="Unassembled WGS sequence"/>
</dbReference>
<protein>
    <recommendedName>
        <fullName evidence="8">OCA domain-containing protein</fullName>
    </recommendedName>
</protein>
<dbReference type="AlphaFoldDB" id="H3BHW9"/>
<evidence type="ECO:0000313" key="9">
    <source>
        <dbReference type="Ensembl" id="ENSLACP00000021490.1"/>
    </source>
</evidence>
<keyword evidence="1" id="KW-0677">Repeat</keyword>
<evidence type="ECO:0000259" key="8">
    <source>
        <dbReference type="PROSITE" id="PS52003"/>
    </source>
</evidence>
<reference evidence="9" key="2">
    <citation type="submission" date="2025-08" db="UniProtKB">
        <authorList>
            <consortium name="Ensembl"/>
        </authorList>
    </citation>
    <scope>IDENTIFICATION</scope>
</reference>
<keyword evidence="4" id="KW-0010">Activator</keyword>
<dbReference type="HOGENOM" id="CLU_623975_0_0_1"/>
<keyword evidence="3 6" id="KW-0040">ANK repeat</keyword>
<reference evidence="9" key="3">
    <citation type="submission" date="2025-09" db="UniProtKB">
        <authorList>
            <consortium name="Ensembl"/>
        </authorList>
    </citation>
    <scope>IDENTIFICATION</scope>
</reference>
<evidence type="ECO:0000256" key="1">
    <source>
        <dbReference type="ARBA" id="ARBA00022737"/>
    </source>
</evidence>
<dbReference type="PANTHER" id="PTHR24124:SF5">
    <property type="entry name" value="NF-KAPPA-B INHIBITOR ZETA"/>
    <property type="match status" value="1"/>
</dbReference>
<dbReference type="InterPro" id="IPR047571">
    <property type="entry name" value="OCA"/>
</dbReference>
<dbReference type="GO" id="GO:0005634">
    <property type="term" value="C:nucleus"/>
    <property type="evidence" value="ECO:0007669"/>
    <property type="project" value="TreeGrafter"/>
</dbReference>
<dbReference type="EMBL" id="AFYH01007314">
    <property type="status" value="NOT_ANNOTATED_CDS"/>
    <property type="molecule type" value="Genomic_DNA"/>
</dbReference>
<reference evidence="10" key="1">
    <citation type="submission" date="2011-08" db="EMBL/GenBank/DDBJ databases">
        <title>The draft genome of Latimeria chalumnae.</title>
        <authorList>
            <person name="Di Palma F."/>
            <person name="Alfoldi J."/>
            <person name="Johnson J."/>
            <person name="Berlin A."/>
            <person name="Gnerre S."/>
            <person name="Jaffe D."/>
            <person name="MacCallum I."/>
            <person name="Young S."/>
            <person name="Walker B.J."/>
            <person name="Lander E."/>
            <person name="Lindblad-Toh K."/>
        </authorList>
    </citation>
    <scope>NUCLEOTIDE SEQUENCE [LARGE SCALE GENOMIC DNA]</scope>
    <source>
        <strain evidence="10">Wild caught</strain>
    </source>
</reference>
<accession>H3BHW9</accession>
<dbReference type="Bgee" id="ENSLACG00000018884">
    <property type="expression patterns" value="Expressed in pectoral fin and 2 other cell types or tissues"/>
</dbReference>
<feature type="repeat" description="ANK" evidence="6">
    <location>
        <begin position="288"/>
        <end position="320"/>
    </location>
</feature>
<feature type="region of interest" description="Disordered" evidence="7">
    <location>
        <begin position="47"/>
        <end position="68"/>
    </location>
</feature>
<keyword evidence="2" id="KW-0805">Transcription regulation</keyword>
<dbReference type="PROSITE" id="PS52003">
    <property type="entry name" value="OCA"/>
    <property type="match status" value="1"/>
</dbReference>
<evidence type="ECO:0000256" key="3">
    <source>
        <dbReference type="ARBA" id="ARBA00023043"/>
    </source>
</evidence>
<dbReference type="Gene3D" id="1.25.40.20">
    <property type="entry name" value="Ankyrin repeat-containing domain"/>
    <property type="match status" value="1"/>
</dbReference>
<sequence length="418" mass="47374">QKRYLGVRVRLPVRDLLRNIRIAKGINPSDLQSVNLCKMSLRGEKKRVHPYADKRSRQNKQNDEKLPKSLEDLEMLVEVLKEDLQKTCQEYSPIQSLYSPSDCCQDSYPLSPESPEYYLPSESPEYYSPSESPEYYFPHEYESLFQLREVSSGYQSNTTEKPSMYHLHVSYSSDSDFQVPSPHKAIFYNSQPCNGLELMPNSLDSQRGFKCVSSPSPQQDTSAISFFQFQLQREESMLKDIPNQKLLAADRNGNMLIHKAVIQGKRALAYVLARRMVALQRIDAKDASERTALHLSAEKNQHLMVSDLISLGAQLNEKDSLGKTPLHLCAENGYVPVLEVLKSTMEDGVSVEIEALDHNGLTPLHCAVLAHCATVKEFEKPDQTSDVKKFLTLRKEQLLDGIICLQQMGANPFTTEPI</sequence>
<evidence type="ECO:0000256" key="4">
    <source>
        <dbReference type="ARBA" id="ARBA00023159"/>
    </source>
</evidence>
<dbReference type="PROSITE" id="PS50297">
    <property type="entry name" value="ANK_REP_REGION"/>
    <property type="match status" value="1"/>
</dbReference>
<feature type="repeat" description="ANK" evidence="6">
    <location>
        <begin position="321"/>
        <end position="356"/>
    </location>
</feature>
<dbReference type="SUPFAM" id="SSF48403">
    <property type="entry name" value="Ankyrin repeat"/>
    <property type="match status" value="1"/>
</dbReference>
<evidence type="ECO:0000256" key="7">
    <source>
        <dbReference type="SAM" id="MobiDB-lite"/>
    </source>
</evidence>
<dbReference type="InterPro" id="IPR002110">
    <property type="entry name" value="Ankyrin_rpt"/>
</dbReference>
<keyword evidence="5" id="KW-0804">Transcription</keyword>
<dbReference type="PROSITE" id="PS50088">
    <property type="entry name" value="ANK_REPEAT"/>
    <property type="match status" value="2"/>
</dbReference>
<feature type="domain" description="OCA" evidence="8">
    <location>
        <begin position="1"/>
        <end position="23"/>
    </location>
</feature>
<evidence type="ECO:0000256" key="2">
    <source>
        <dbReference type="ARBA" id="ARBA00023015"/>
    </source>
</evidence>
<feature type="compositionally biased region" description="Basic and acidic residues" evidence="7">
    <location>
        <begin position="50"/>
        <end position="68"/>
    </location>
</feature>
<proteinExistence type="predicted"/>
<dbReference type="PANTHER" id="PTHR24124">
    <property type="entry name" value="ANKYRIN REPEAT FAMILY A"/>
    <property type="match status" value="1"/>
</dbReference>
<dbReference type="InParanoid" id="H3BHW9"/>
<dbReference type="STRING" id="7897.ENSLACP00000021490"/>
<evidence type="ECO:0000313" key="10">
    <source>
        <dbReference type="Proteomes" id="UP000008672"/>
    </source>
</evidence>
<evidence type="ECO:0000256" key="6">
    <source>
        <dbReference type="PROSITE-ProRule" id="PRU00023"/>
    </source>
</evidence>
<name>H3BHW9_LATCH</name>
<dbReference type="Pfam" id="PF12796">
    <property type="entry name" value="Ank_2"/>
    <property type="match status" value="1"/>
</dbReference>
<dbReference type="Ensembl" id="ENSLACT00000021631.1">
    <property type="protein sequence ID" value="ENSLACP00000021490.1"/>
    <property type="gene ID" value="ENSLACG00000018884.1"/>
</dbReference>